<dbReference type="InterPro" id="IPR023828">
    <property type="entry name" value="Peptidase_S8_Ser-AS"/>
</dbReference>
<dbReference type="CDD" id="cd07489">
    <property type="entry name" value="Peptidases_S8_5"/>
    <property type="match status" value="1"/>
</dbReference>
<evidence type="ECO:0000256" key="3">
    <source>
        <dbReference type="ARBA" id="ARBA00022525"/>
    </source>
</evidence>
<dbReference type="PROSITE" id="PS00138">
    <property type="entry name" value="SUBTILASE_SER"/>
    <property type="match status" value="1"/>
</dbReference>
<dbReference type="InterPro" id="IPR010435">
    <property type="entry name" value="C5a/SBT2-like_Fn3"/>
</dbReference>
<dbReference type="InterPro" id="IPR050131">
    <property type="entry name" value="Peptidase_S8_subtilisin-like"/>
</dbReference>
<dbReference type="GO" id="GO:0004252">
    <property type="term" value="F:serine-type endopeptidase activity"/>
    <property type="evidence" value="ECO:0007669"/>
    <property type="project" value="UniProtKB-UniRule"/>
</dbReference>
<dbReference type="InterPro" id="IPR023827">
    <property type="entry name" value="Peptidase_S8_Asp-AS"/>
</dbReference>
<accession>A0A9P5SMD2</accession>
<dbReference type="Pfam" id="PF02225">
    <property type="entry name" value="PA"/>
    <property type="match status" value="1"/>
</dbReference>
<dbReference type="InterPro" id="IPR046450">
    <property type="entry name" value="PA_dom_sf"/>
</dbReference>
<evidence type="ECO:0000256" key="7">
    <source>
        <dbReference type="ARBA" id="ARBA00022825"/>
    </source>
</evidence>
<keyword evidence="5 11" id="KW-0732">Signal</keyword>
<keyword evidence="2" id="KW-0134">Cell wall</keyword>
<dbReference type="InterPro" id="IPR000209">
    <property type="entry name" value="Peptidase_S8/S53_dom"/>
</dbReference>
<feature type="active site" description="Charge relay system" evidence="8 9">
    <location>
        <position position="555"/>
    </location>
</feature>
<name>A0A9P5SMD2_9FUNG</name>
<dbReference type="GO" id="GO:0006508">
    <property type="term" value="P:proteolysis"/>
    <property type="evidence" value="ECO:0007669"/>
    <property type="project" value="UniProtKB-KW"/>
</dbReference>
<keyword evidence="16" id="KW-1185">Reference proteome</keyword>
<gene>
    <name evidence="15" type="ORF">BG006_003181</name>
</gene>
<dbReference type="GO" id="GO:0005615">
    <property type="term" value="C:extracellular space"/>
    <property type="evidence" value="ECO:0007669"/>
    <property type="project" value="TreeGrafter"/>
</dbReference>
<protein>
    <submittedName>
        <fullName evidence="15">Uncharacterized protein</fullName>
    </submittedName>
</protein>
<evidence type="ECO:0000256" key="9">
    <source>
        <dbReference type="PROSITE-ProRule" id="PRU01240"/>
    </source>
</evidence>
<dbReference type="SUPFAM" id="SSF52743">
    <property type="entry name" value="Subtilisin-like"/>
    <property type="match status" value="1"/>
</dbReference>
<dbReference type="Gene3D" id="2.60.40.1710">
    <property type="entry name" value="Subtilisin-like superfamily"/>
    <property type="match status" value="1"/>
</dbReference>
<organism evidence="15 16">
    <name type="scientific">Podila minutissima</name>
    <dbReference type="NCBI Taxonomy" id="64525"/>
    <lineage>
        <taxon>Eukaryota</taxon>
        <taxon>Fungi</taxon>
        <taxon>Fungi incertae sedis</taxon>
        <taxon>Mucoromycota</taxon>
        <taxon>Mortierellomycotina</taxon>
        <taxon>Mortierellomycetes</taxon>
        <taxon>Mortierellales</taxon>
        <taxon>Mortierellaceae</taxon>
        <taxon>Podila</taxon>
    </lineage>
</organism>
<feature type="chain" id="PRO_5040187146" evidence="11">
    <location>
        <begin position="20"/>
        <end position="906"/>
    </location>
</feature>
<dbReference type="InterPro" id="IPR036852">
    <property type="entry name" value="Peptidase_S8/S53_dom_sf"/>
</dbReference>
<dbReference type="Pfam" id="PF00082">
    <property type="entry name" value="Peptidase_S8"/>
    <property type="match status" value="1"/>
</dbReference>
<sequence>MRTKGFILALSLSIAVVSAAPIGPSLSEYEQPTSPVVANDDIFEALNSNPQASSYLIEFNLPPAGITRHERLKMEVEEFEGQAADRHAVVAAQHQELQDYLKEDLQIDYAVRHEFFDLMNGLSIDLEGVSAGKLPQVLEKIRELPGVIKISPLISLSQPKTIVHDVGDFSAFGLTPQLSTAHEQTGVLDARNKLNLAGHGVKVGIIDTGVDYTHEALGSCYGPGCKVQFGYDFVDPYRREAAGGYDCVGHGTHVAGIIAGKSAASNFFGVAPEATLGAYRVFPCGGNSKDDVIIAALEKAYYDGMDVVNLSLGGGSSWANTALSKAAGNLANLGVVVVAAIGNDGGQGLFEVSSPSINSAAISVGSFEGAGYLSNYFQVGVNSMRFEYSDAPPKVVVDQRLNLIIPSHDIEGCSAYPESLNGAVSFIKRGSCTFAAKAKMAQDAGAVGCIFYNNIEGVLRPKVDEPGIHIFGHGISMQQGQRILDQFKDAASVQVTYKSEKGVFSNEMANQMSPFSSWGLGPELEVKPDIAAPGGYIYSTVPVAMGSFSTMSGTSMATPFIAGTAALMIESNPTMDRRDVLGRLQMYSKPGLYMKTDVPDTVVRQGAGMVHIYDAIRGQAFVQPAHLALNDTDHTLTTYTLALTNTYPTSETFTVSHVPAMSILGFNPEGQPTDNVIYSPSFANMGTDQETFTLDANATHVISLKFTPPANLDPKSHWFYSGYVRITPTNDITRPAIQVPYAGMAGSYGTVDMLDLQSGFPIVLGAGPNGRLAPIPKANGPNQPAKVYSMYGNDIMTLLLKISNPLHNLQIYVMDMATQKVIGAAPVDGEYIGRTDLVHIKFFVAPWSGRIITDDQQLVMVPDGEYSLVVIAPKPFSDAGLSGGERESWMSPRIAIKRRTRTSGRI</sequence>
<dbReference type="PRINTS" id="PR00723">
    <property type="entry name" value="SUBTILISIN"/>
</dbReference>
<dbReference type="PROSITE" id="PS00136">
    <property type="entry name" value="SUBTILASE_ASP"/>
    <property type="match status" value="1"/>
</dbReference>
<keyword evidence="4 9" id="KW-0645">Protease</keyword>
<feature type="active site" description="Charge relay system" evidence="8 9">
    <location>
        <position position="250"/>
    </location>
</feature>
<evidence type="ECO:0000313" key="16">
    <source>
        <dbReference type="Proteomes" id="UP000696485"/>
    </source>
</evidence>
<dbReference type="Gene3D" id="3.50.30.30">
    <property type="match status" value="1"/>
</dbReference>
<comment type="similarity">
    <text evidence="1 9 10">Belongs to the peptidase S8 family.</text>
</comment>
<keyword evidence="3" id="KW-0964">Secreted</keyword>
<keyword evidence="7 9" id="KW-0720">Serine protease</keyword>
<dbReference type="Pfam" id="PF06280">
    <property type="entry name" value="fn3_5"/>
    <property type="match status" value="1"/>
</dbReference>
<evidence type="ECO:0000256" key="5">
    <source>
        <dbReference type="ARBA" id="ARBA00022729"/>
    </source>
</evidence>
<feature type="domain" description="C5a peptidase/Subtilisin-like protease SBT2-like Fn3-like" evidence="14">
    <location>
        <begin position="628"/>
        <end position="741"/>
    </location>
</feature>
<dbReference type="PROSITE" id="PS00137">
    <property type="entry name" value="SUBTILASE_HIS"/>
    <property type="match status" value="1"/>
</dbReference>
<dbReference type="InterPro" id="IPR034187">
    <property type="entry name" value="Peptidases_S8_5"/>
</dbReference>
<dbReference type="Gene3D" id="3.40.50.200">
    <property type="entry name" value="Peptidase S8/S53 domain"/>
    <property type="match status" value="1"/>
</dbReference>
<feature type="domain" description="Peptidase S8/S53" evidence="12">
    <location>
        <begin position="198"/>
        <end position="580"/>
    </location>
</feature>
<comment type="caution">
    <text evidence="15">The sequence shown here is derived from an EMBL/GenBank/DDBJ whole genome shotgun (WGS) entry which is preliminary data.</text>
</comment>
<evidence type="ECO:0000256" key="2">
    <source>
        <dbReference type="ARBA" id="ARBA00022512"/>
    </source>
</evidence>
<keyword evidence="6 9" id="KW-0378">Hydrolase</keyword>
<evidence type="ECO:0000256" key="6">
    <source>
        <dbReference type="ARBA" id="ARBA00022801"/>
    </source>
</evidence>
<feature type="signal peptide" evidence="11">
    <location>
        <begin position="1"/>
        <end position="19"/>
    </location>
</feature>
<dbReference type="InterPro" id="IPR022398">
    <property type="entry name" value="Peptidase_S8_His-AS"/>
</dbReference>
<evidence type="ECO:0000313" key="15">
    <source>
        <dbReference type="EMBL" id="KAF9333772.1"/>
    </source>
</evidence>
<feature type="domain" description="PA" evidence="13">
    <location>
        <begin position="411"/>
        <end position="483"/>
    </location>
</feature>
<dbReference type="SUPFAM" id="SSF52025">
    <property type="entry name" value="PA domain"/>
    <property type="match status" value="1"/>
</dbReference>
<evidence type="ECO:0000256" key="11">
    <source>
        <dbReference type="SAM" id="SignalP"/>
    </source>
</evidence>
<dbReference type="AlphaFoldDB" id="A0A9P5SMD2"/>
<dbReference type="PANTHER" id="PTHR43806:SF66">
    <property type="entry name" value="SERIN ENDOPEPTIDASE"/>
    <property type="match status" value="1"/>
</dbReference>
<dbReference type="PROSITE" id="PS51892">
    <property type="entry name" value="SUBTILASE"/>
    <property type="match status" value="1"/>
</dbReference>
<evidence type="ECO:0000256" key="1">
    <source>
        <dbReference type="ARBA" id="ARBA00011073"/>
    </source>
</evidence>
<dbReference type="InterPro" id="IPR003137">
    <property type="entry name" value="PA_domain"/>
</dbReference>
<evidence type="ECO:0000256" key="10">
    <source>
        <dbReference type="RuleBase" id="RU003355"/>
    </source>
</evidence>
<feature type="active site" description="Charge relay system" evidence="8 9">
    <location>
        <position position="207"/>
    </location>
</feature>
<evidence type="ECO:0000259" key="14">
    <source>
        <dbReference type="Pfam" id="PF06280"/>
    </source>
</evidence>
<proteinExistence type="inferred from homology"/>
<dbReference type="Proteomes" id="UP000696485">
    <property type="component" value="Unassembled WGS sequence"/>
</dbReference>
<evidence type="ECO:0000259" key="12">
    <source>
        <dbReference type="Pfam" id="PF00082"/>
    </source>
</evidence>
<evidence type="ECO:0000259" key="13">
    <source>
        <dbReference type="Pfam" id="PF02225"/>
    </source>
</evidence>
<dbReference type="InterPro" id="IPR015500">
    <property type="entry name" value="Peptidase_S8_subtilisin-rel"/>
</dbReference>
<evidence type="ECO:0000256" key="4">
    <source>
        <dbReference type="ARBA" id="ARBA00022670"/>
    </source>
</evidence>
<dbReference type="GO" id="GO:0016020">
    <property type="term" value="C:membrane"/>
    <property type="evidence" value="ECO:0007669"/>
    <property type="project" value="InterPro"/>
</dbReference>
<evidence type="ECO:0000256" key="8">
    <source>
        <dbReference type="PIRSR" id="PIRSR615500-1"/>
    </source>
</evidence>
<dbReference type="EMBL" id="JAAAUY010000183">
    <property type="protein sequence ID" value="KAF9333772.1"/>
    <property type="molecule type" value="Genomic_DNA"/>
</dbReference>
<reference evidence="15" key="1">
    <citation type="journal article" date="2020" name="Fungal Divers.">
        <title>Resolving the Mortierellaceae phylogeny through synthesis of multi-gene phylogenetics and phylogenomics.</title>
        <authorList>
            <person name="Vandepol N."/>
            <person name="Liber J."/>
            <person name="Desiro A."/>
            <person name="Na H."/>
            <person name="Kennedy M."/>
            <person name="Barry K."/>
            <person name="Grigoriev I.V."/>
            <person name="Miller A.N."/>
            <person name="O'Donnell K."/>
            <person name="Stajich J.E."/>
            <person name="Bonito G."/>
        </authorList>
    </citation>
    <scope>NUCLEOTIDE SEQUENCE</scope>
    <source>
        <strain evidence="15">NVP1</strain>
    </source>
</reference>
<dbReference type="PANTHER" id="PTHR43806">
    <property type="entry name" value="PEPTIDASE S8"/>
    <property type="match status" value="1"/>
</dbReference>